<evidence type="ECO:0000256" key="1">
    <source>
        <dbReference type="ARBA" id="ARBA00023015"/>
    </source>
</evidence>
<comment type="caution">
    <text evidence="5">The sequence shown here is derived from an EMBL/GenBank/DDBJ whole genome shotgun (WGS) entry which is preliminary data.</text>
</comment>
<dbReference type="InterPro" id="IPR050204">
    <property type="entry name" value="AraC_XylS_family_regulators"/>
</dbReference>
<protein>
    <recommendedName>
        <fullName evidence="4">HTH araC/xylS-type domain-containing protein</fullName>
    </recommendedName>
</protein>
<organism evidence="5 6">
    <name type="scientific">Archangium gephyra</name>
    <dbReference type="NCBI Taxonomy" id="48"/>
    <lineage>
        <taxon>Bacteria</taxon>
        <taxon>Pseudomonadati</taxon>
        <taxon>Myxococcota</taxon>
        <taxon>Myxococcia</taxon>
        <taxon>Myxococcales</taxon>
        <taxon>Cystobacterineae</taxon>
        <taxon>Archangiaceae</taxon>
        <taxon>Archangium</taxon>
    </lineage>
</organism>
<keyword evidence="1" id="KW-0805">Transcription regulation</keyword>
<dbReference type="GO" id="GO:0043565">
    <property type="term" value="F:sequence-specific DNA binding"/>
    <property type="evidence" value="ECO:0007669"/>
    <property type="project" value="InterPro"/>
</dbReference>
<dbReference type="PANTHER" id="PTHR46796:SF13">
    <property type="entry name" value="HTH-TYPE TRANSCRIPTIONAL ACTIVATOR RHAS"/>
    <property type="match status" value="1"/>
</dbReference>
<dbReference type="GO" id="GO:0003700">
    <property type="term" value="F:DNA-binding transcription factor activity"/>
    <property type="evidence" value="ECO:0007669"/>
    <property type="project" value="InterPro"/>
</dbReference>
<dbReference type="PROSITE" id="PS00041">
    <property type="entry name" value="HTH_ARAC_FAMILY_1"/>
    <property type="match status" value="1"/>
</dbReference>
<evidence type="ECO:0000313" key="5">
    <source>
        <dbReference type="EMBL" id="PZR05391.1"/>
    </source>
</evidence>
<dbReference type="PROSITE" id="PS01124">
    <property type="entry name" value="HTH_ARAC_FAMILY_2"/>
    <property type="match status" value="1"/>
</dbReference>
<keyword evidence="2" id="KW-0238">DNA-binding</keyword>
<dbReference type="AlphaFoldDB" id="A0A2W5V5S1"/>
<dbReference type="Gene3D" id="1.10.10.60">
    <property type="entry name" value="Homeodomain-like"/>
    <property type="match status" value="1"/>
</dbReference>
<dbReference type="Pfam" id="PF12833">
    <property type="entry name" value="HTH_18"/>
    <property type="match status" value="1"/>
</dbReference>
<dbReference type="InterPro" id="IPR018060">
    <property type="entry name" value="HTH_AraC"/>
</dbReference>
<sequence length="253" mass="28491">MVDERVHLRLEDGPVFTPGPRVIRDVAVDRRLAPHVSNIEVYREHFITPLEETVIPDGATRLLFDLRDQRSWIIGVADQPVKLALDGEVAHVTVTLRPGAAHELLGIPSGALRNQFMPLKIDVVPMKSDAGFCAAVQRQLLEWSSRRARTERRRVSHALQLLKRSTVRSTAAALCLSTRRLQQLFDAELGLSPRLWRRLARVHECVKSLRDAPLSDLALAHGFYDQAHLSNEFRELLGMSPTQLISQTSKPVK</sequence>
<dbReference type="Pfam" id="PF20240">
    <property type="entry name" value="DUF6597"/>
    <property type="match status" value="1"/>
</dbReference>
<keyword evidence="3" id="KW-0804">Transcription</keyword>
<dbReference type="InterPro" id="IPR046532">
    <property type="entry name" value="DUF6597"/>
</dbReference>
<proteinExistence type="predicted"/>
<name>A0A2W5V5S1_9BACT</name>
<dbReference type="SUPFAM" id="SSF46689">
    <property type="entry name" value="Homeodomain-like"/>
    <property type="match status" value="1"/>
</dbReference>
<dbReference type="EMBL" id="QFQP01000045">
    <property type="protein sequence ID" value="PZR05391.1"/>
    <property type="molecule type" value="Genomic_DNA"/>
</dbReference>
<feature type="domain" description="HTH araC/xylS-type" evidence="4">
    <location>
        <begin position="166"/>
        <end position="247"/>
    </location>
</feature>
<evidence type="ECO:0000313" key="6">
    <source>
        <dbReference type="Proteomes" id="UP000249061"/>
    </source>
</evidence>
<reference evidence="5 6" key="1">
    <citation type="submission" date="2017-08" db="EMBL/GenBank/DDBJ databases">
        <title>Infants hospitalized years apart are colonized by the same room-sourced microbial strains.</title>
        <authorList>
            <person name="Brooks B."/>
            <person name="Olm M.R."/>
            <person name="Firek B.A."/>
            <person name="Baker R."/>
            <person name="Thomas B.C."/>
            <person name="Morowitz M.J."/>
            <person name="Banfield J.F."/>
        </authorList>
    </citation>
    <scope>NUCLEOTIDE SEQUENCE [LARGE SCALE GENOMIC DNA]</scope>
    <source>
        <strain evidence="5">S2_003_000_R2_14</strain>
    </source>
</reference>
<gene>
    <name evidence="5" type="ORF">DI536_32490</name>
</gene>
<evidence type="ECO:0000256" key="2">
    <source>
        <dbReference type="ARBA" id="ARBA00023125"/>
    </source>
</evidence>
<accession>A0A2W5V5S1</accession>
<dbReference type="InterPro" id="IPR018062">
    <property type="entry name" value="HTH_AraC-typ_CS"/>
</dbReference>
<evidence type="ECO:0000256" key="3">
    <source>
        <dbReference type="ARBA" id="ARBA00023163"/>
    </source>
</evidence>
<dbReference type="PANTHER" id="PTHR46796">
    <property type="entry name" value="HTH-TYPE TRANSCRIPTIONAL ACTIVATOR RHAS-RELATED"/>
    <property type="match status" value="1"/>
</dbReference>
<dbReference type="SMART" id="SM00342">
    <property type="entry name" value="HTH_ARAC"/>
    <property type="match status" value="1"/>
</dbReference>
<dbReference type="Proteomes" id="UP000249061">
    <property type="component" value="Unassembled WGS sequence"/>
</dbReference>
<evidence type="ECO:0000259" key="4">
    <source>
        <dbReference type="PROSITE" id="PS01124"/>
    </source>
</evidence>
<dbReference type="InterPro" id="IPR009057">
    <property type="entry name" value="Homeodomain-like_sf"/>
</dbReference>